<evidence type="ECO:0000256" key="1">
    <source>
        <dbReference type="SAM" id="Phobius"/>
    </source>
</evidence>
<dbReference type="Pfam" id="PF11292">
    <property type="entry name" value="DUF3093"/>
    <property type="match status" value="1"/>
</dbReference>
<proteinExistence type="predicted"/>
<name>A0A2T8FDB5_9ACTN</name>
<sequence length="158" mass="16988">MDTPAVQYDERLSVPLRWWVQGTMLVATLWLAVVVATPAVVAWTVTALALALLFGGFLAYGSARVTVAAGELRAGRAHIPVHHVGAVTPLDADGMRRQAGVDADARAYLLIRPYLSRGVRIDITDPADPTPYWLVGSRHPDRLAAALDSARRRGPISG</sequence>
<protein>
    <submittedName>
        <fullName evidence="2">DUF3093 domain-containing protein</fullName>
    </submittedName>
</protein>
<gene>
    <name evidence="2" type="ORF">DDE18_05140</name>
</gene>
<reference evidence="2 3" key="1">
    <citation type="submission" date="2018-04" db="EMBL/GenBank/DDBJ databases">
        <title>Genome of Nocardioides gansuensis WSJ-1.</title>
        <authorList>
            <person name="Wu S."/>
            <person name="Wang G."/>
        </authorList>
    </citation>
    <scope>NUCLEOTIDE SEQUENCE [LARGE SCALE GENOMIC DNA]</scope>
    <source>
        <strain evidence="2 3">WSJ-1</strain>
    </source>
</reference>
<dbReference type="OrthoDB" id="3217020at2"/>
<feature type="transmembrane region" description="Helical" evidence="1">
    <location>
        <begin position="42"/>
        <end position="63"/>
    </location>
</feature>
<dbReference type="InterPro" id="IPR021443">
    <property type="entry name" value="DUF3093"/>
</dbReference>
<keyword evidence="1" id="KW-0812">Transmembrane</keyword>
<keyword evidence="3" id="KW-1185">Reference proteome</keyword>
<keyword evidence="1" id="KW-0472">Membrane</keyword>
<keyword evidence="1" id="KW-1133">Transmembrane helix</keyword>
<dbReference type="RefSeq" id="WP_116571182.1">
    <property type="nucleotide sequence ID" value="NZ_QDGZ01000002.1"/>
</dbReference>
<evidence type="ECO:0000313" key="2">
    <source>
        <dbReference type="EMBL" id="PVG83708.1"/>
    </source>
</evidence>
<dbReference type="Proteomes" id="UP000246018">
    <property type="component" value="Unassembled WGS sequence"/>
</dbReference>
<comment type="caution">
    <text evidence="2">The sequence shown here is derived from an EMBL/GenBank/DDBJ whole genome shotgun (WGS) entry which is preliminary data.</text>
</comment>
<organism evidence="2 3">
    <name type="scientific">Nocardioides gansuensis</name>
    <dbReference type="NCBI Taxonomy" id="2138300"/>
    <lineage>
        <taxon>Bacteria</taxon>
        <taxon>Bacillati</taxon>
        <taxon>Actinomycetota</taxon>
        <taxon>Actinomycetes</taxon>
        <taxon>Propionibacteriales</taxon>
        <taxon>Nocardioidaceae</taxon>
        <taxon>Nocardioides</taxon>
    </lineage>
</organism>
<dbReference type="AlphaFoldDB" id="A0A2T8FDB5"/>
<evidence type="ECO:0000313" key="3">
    <source>
        <dbReference type="Proteomes" id="UP000246018"/>
    </source>
</evidence>
<feature type="transmembrane region" description="Helical" evidence="1">
    <location>
        <begin position="18"/>
        <end position="36"/>
    </location>
</feature>
<accession>A0A2T8FDB5</accession>
<dbReference type="EMBL" id="QDGZ01000002">
    <property type="protein sequence ID" value="PVG83708.1"/>
    <property type="molecule type" value="Genomic_DNA"/>
</dbReference>